<dbReference type="PANTHER" id="PTHR33112:SF9">
    <property type="entry name" value="HETEROKARYON INCOMPATIBILITY DOMAIN-CONTAINING PROTEIN"/>
    <property type="match status" value="1"/>
</dbReference>
<dbReference type="Pfam" id="PF06985">
    <property type="entry name" value="HET"/>
    <property type="match status" value="1"/>
</dbReference>
<organism evidence="3 4">
    <name type="scientific">Thelonectria olida</name>
    <dbReference type="NCBI Taxonomy" id="1576542"/>
    <lineage>
        <taxon>Eukaryota</taxon>
        <taxon>Fungi</taxon>
        <taxon>Dikarya</taxon>
        <taxon>Ascomycota</taxon>
        <taxon>Pezizomycotina</taxon>
        <taxon>Sordariomycetes</taxon>
        <taxon>Hypocreomycetidae</taxon>
        <taxon>Hypocreales</taxon>
        <taxon>Nectriaceae</taxon>
        <taxon>Thelonectria</taxon>
    </lineage>
</organism>
<dbReference type="Proteomes" id="UP000777438">
    <property type="component" value="Unassembled WGS sequence"/>
</dbReference>
<accession>A0A9P8W3P0</accession>
<dbReference type="AlphaFoldDB" id="A0A9P8W3P0"/>
<feature type="domain" description="Heterokaryon incompatibility" evidence="2">
    <location>
        <begin position="348"/>
        <end position="510"/>
    </location>
</feature>
<keyword evidence="1" id="KW-0472">Membrane</keyword>
<evidence type="ECO:0000313" key="4">
    <source>
        <dbReference type="Proteomes" id="UP000777438"/>
    </source>
</evidence>
<evidence type="ECO:0000313" key="3">
    <source>
        <dbReference type="EMBL" id="KAH6889762.1"/>
    </source>
</evidence>
<feature type="non-terminal residue" evidence="3">
    <location>
        <position position="822"/>
    </location>
</feature>
<comment type="caution">
    <text evidence="3">The sequence shown here is derived from an EMBL/GenBank/DDBJ whole genome shotgun (WGS) entry which is preliminary data.</text>
</comment>
<dbReference type="PANTHER" id="PTHR33112">
    <property type="entry name" value="DOMAIN PROTEIN, PUTATIVE-RELATED"/>
    <property type="match status" value="1"/>
</dbReference>
<feature type="transmembrane region" description="Helical" evidence="1">
    <location>
        <begin position="38"/>
        <end position="67"/>
    </location>
</feature>
<evidence type="ECO:0000256" key="1">
    <source>
        <dbReference type="SAM" id="Phobius"/>
    </source>
</evidence>
<proteinExistence type="predicted"/>
<gene>
    <name evidence="3" type="ORF">B0T10DRAFT_440155</name>
</gene>
<keyword evidence="1" id="KW-0812">Transmembrane</keyword>
<evidence type="ECO:0000259" key="2">
    <source>
        <dbReference type="Pfam" id="PF06985"/>
    </source>
</evidence>
<sequence>MYVFDYDDGLQRRRNRRLLISIVFEAARETLQLLARAAYGVICQWTSFILFIVVQVTPFWAIIYLYYTLWPNIFDEVHWLILAIPVLIVTYITRSLFTLALGLFHSFAVRRWGRAYARRIPRWMISEQLQDTTRDLKLSFSNSATFYRGVLWLFRQPQRWRESRNQPPENVCMVCHNLDPDRHCRYTPENGNIQYRDLLSTYRDCAICATLHAAVCRFYPPADTSNAFFYQWKRYQPGDDIILVWNKHKKMITIELKNIVAVWPRMTFYCLGKGLDLPLISSPRAAVDDTRSESTMHRVLSWITECTTDHENCSRNQPHPLPDRVLDLGNSPNSPIKLVETRNELGYYACLSHRWGSKQPLRTLSGNKDAFMAGIHMAALPKTFQEAVTVCRQLSLRYFWVDSLCIVQDSVDEWERQLPKMANIYENAFLTIAATKANGHEEGLHPNGESRTVYLERIPAHEIGHGVSEDVYVRLEYQDKGGIRHWDIQSPDQQHEEEWPLLTRAWVFQERLLSPRMLHFAKRELVWECRTGVFCDCGREHDDKADDLEFRRLVSSKSIKTTNATPLQLRALWYAIVERYSRLMGNLTVESDAFPALAGLASRISGLLEDEYVAGLWRSNMVEGLLWARKNETPDNRPVRPKSWRAPSWSWASITDEISYKHNTTSGWFRPELHEIYAAVEDVECVPTGSQRTGPISSAALTLSGWVSHASVRARHTERRNWYTDELTVQVDCDLVWQHDGHESSLRPDHPEDVVDGETVLCLRLARIDKRDWYLVLVRDTQSPGSFRRWGLYEGADVTWEWTSMESWRRRAEQRYHEEKRV</sequence>
<name>A0A9P8W3P0_9HYPO</name>
<dbReference type="InterPro" id="IPR010730">
    <property type="entry name" value="HET"/>
</dbReference>
<keyword evidence="4" id="KW-1185">Reference proteome</keyword>
<keyword evidence="1" id="KW-1133">Transmembrane helix</keyword>
<feature type="transmembrane region" description="Helical" evidence="1">
    <location>
        <begin position="79"/>
        <end position="104"/>
    </location>
</feature>
<protein>
    <submittedName>
        <fullName evidence="3">Heterokaryon incompatibility protein-domain-containing protein</fullName>
    </submittedName>
</protein>
<dbReference type="OrthoDB" id="5347061at2759"/>
<dbReference type="EMBL" id="JAGPYM010000010">
    <property type="protein sequence ID" value="KAH6889762.1"/>
    <property type="molecule type" value="Genomic_DNA"/>
</dbReference>
<reference evidence="3 4" key="1">
    <citation type="journal article" date="2021" name="Nat. Commun.">
        <title>Genetic determinants of endophytism in the Arabidopsis root mycobiome.</title>
        <authorList>
            <person name="Mesny F."/>
            <person name="Miyauchi S."/>
            <person name="Thiergart T."/>
            <person name="Pickel B."/>
            <person name="Atanasova L."/>
            <person name="Karlsson M."/>
            <person name="Huettel B."/>
            <person name="Barry K.W."/>
            <person name="Haridas S."/>
            <person name="Chen C."/>
            <person name="Bauer D."/>
            <person name="Andreopoulos W."/>
            <person name="Pangilinan J."/>
            <person name="LaButti K."/>
            <person name="Riley R."/>
            <person name="Lipzen A."/>
            <person name="Clum A."/>
            <person name="Drula E."/>
            <person name="Henrissat B."/>
            <person name="Kohler A."/>
            <person name="Grigoriev I.V."/>
            <person name="Martin F.M."/>
            <person name="Hacquard S."/>
        </authorList>
    </citation>
    <scope>NUCLEOTIDE SEQUENCE [LARGE SCALE GENOMIC DNA]</scope>
    <source>
        <strain evidence="3 4">MPI-CAGE-CH-0241</strain>
    </source>
</reference>